<proteinExistence type="predicted"/>
<dbReference type="OrthoDB" id="291567at2759"/>
<dbReference type="Proteomes" id="UP000000600">
    <property type="component" value="Unassembled WGS sequence"/>
</dbReference>
<gene>
    <name evidence="1" type="ORF">GSPATT00037136001</name>
</gene>
<organism evidence="1 2">
    <name type="scientific">Paramecium tetraurelia</name>
    <dbReference type="NCBI Taxonomy" id="5888"/>
    <lineage>
        <taxon>Eukaryota</taxon>
        <taxon>Sar</taxon>
        <taxon>Alveolata</taxon>
        <taxon>Ciliophora</taxon>
        <taxon>Intramacronucleata</taxon>
        <taxon>Oligohymenophorea</taxon>
        <taxon>Peniculida</taxon>
        <taxon>Parameciidae</taxon>
        <taxon>Paramecium</taxon>
    </lineage>
</organism>
<dbReference type="InParanoid" id="A0CC35"/>
<name>A0CC35_PARTE</name>
<dbReference type="HOGENOM" id="CLU_1036074_0_0_1"/>
<reference evidence="1 2" key="1">
    <citation type="journal article" date="2006" name="Nature">
        <title>Global trends of whole-genome duplications revealed by the ciliate Paramecium tetraurelia.</title>
        <authorList>
            <consortium name="Genoscope"/>
            <person name="Aury J.-M."/>
            <person name="Jaillon O."/>
            <person name="Duret L."/>
            <person name="Noel B."/>
            <person name="Jubin C."/>
            <person name="Porcel B.M."/>
            <person name="Segurens B."/>
            <person name="Daubin V."/>
            <person name="Anthouard V."/>
            <person name="Aiach N."/>
            <person name="Arnaiz O."/>
            <person name="Billaut A."/>
            <person name="Beisson J."/>
            <person name="Blanc I."/>
            <person name="Bouhouche K."/>
            <person name="Camara F."/>
            <person name="Duharcourt S."/>
            <person name="Guigo R."/>
            <person name="Gogendeau D."/>
            <person name="Katinka M."/>
            <person name="Keller A.-M."/>
            <person name="Kissmehl R."/>
            <person name="Klotz C."/>
            <person name="Koll F."/>
            <person name="Le Moue A."/>
            <person name="Lepere C."/>
            <person name="Malinsky S."/>
            <person name="Nowacki M."/>
            <person name="Nowak J.K."/>
            <person name="Plattner H."/>
            <person name="Poulain J."/>
            <person name="Ruiz F."/>
            <person name="Serrano V."/>
            <person name="Zagulski M."/>
            <person name="Dessen P."/>
            <person name="Betermier M."/>
            <person name="Weissenbach J."/>
            <person name="Scarpelli C."/>
            <person name="Schachter V."/>
            <person name="Sperling L."/>
            <person name="Meyer E."/>
            <person name="Cohen J."/>
            <person name="Wincker P."/>
        </authorList>
    </citation>
    <scope>NUCLEOTIDE SEQUENCE [LARGE SCALE GENOMIC DNA]</scope>
    <source>
        <strain evidence="1 2">Stock d4-2</strain>
    </source>
</reference>
<dbReference type="OMA" id="MSQYQSP"/>
<dbReference type="GeneID" id="5021534"/>
<dbReference type="AlphaFoldDB" id="A0CC35"/>
<accession>A0CC35</accession>
<evidence type="ECO:0000313" key="1">
    <source>
        <dbReference type="EMBL" id="CAK68352.1"/>
    </source>
</evidence>
<dbReference type="KEGG" id="ptm:GSPATT00037136001"/>
<keyword evidence="2" id="KW-1185">Reference proteome</keyword>
<evidence type="ECO:0000313" key="2">
    <source>
        <dbReference type="Proteomes" id="UP000000600"/>
    </source>
</evidence>
<dbReference type="EMBL" id="CT868059">
    <property type="protein sequence ID" value="CAK68352.1"/>
    <property type="molecule type" value="Genomic_DNA"/>
</dbReference>
<sequence>MYYSNSSSSLIKSPYGHIITKTPFTRQNRPQEKMPDQSIMSQYQSPTLRQAMSPRAAREYLNSLKSFINQYESKPINESRIASQSNHQTNQQIPYLYFPIANRLNDEIKLMTPQRIEVKKFNQDGTVHSLKYYYLNQPVLSSSNDVIASKLITIIGLNHSGKQQLFIELIKKVMPKYFKLSIQTDQVNQQLNVQINDDFKSTIKSLKADLKNYQLIAQSDQHVLVCREQKGFVRDKKDKGILILCIKPGKETKQNCVQTLKLIENIQKN</sequence>
<protein>
    <submittedName>
        <fullName evidence="1">Uncharacterized protein</fullName>
    </submittedName>
</protein>
<dbReference type="RefSeq" id="XP_001435749.1">
    <property type="nucleotide sequence ID" value="XM_001435712.1"/>
</dbReference>